<dbReference type="AlphaFoldDB" id="A0A1T5GWS5"/>
<keyword evidence="3" id="KW-1185">Reference proteome</keyword>
<evidence type="ECO:0000313" key="3">
    <source>
        <dbReference type="Proteomes" id="UP000190897"/>
    </source>
</evidence>
<dbReference type="InterPro" id="IPR018673">
    <property type="entry name" value="DUF2141"/>
</dbReference>
<dbReference type="STRING" id="651661.SAMN05660293_04473"/>
<gene>
    <name evidence="2" type="ORF">SAMN05660293_04473</name>
</gene>
<protein>
    <submittedName>
        <fullName evidence="2">Uncharacterized conserved protein, DUF2141 family</fullName>
    </submittedName>
</protein>
<proteinExistence type="predicted"/>
<feature type="chain" id="PRO_5013001799" evidence="1">
    <location>
        <begin position="22"/>
        <end position="139"/>
    </location>
</feature>
<dbReference type="EMBL" id="FUZA01000007">
    <property type="protein sequence ID" value="SKC12863.1"/>
    <property type="molecule type" value="Genomic_DNA"/>
</dbReference>
<sequence>MIMLVWFVSCLLGWFAEPAMTLDIEFTNVKKGQGKLWIAIYKPEEKFAGKEKPKIYKIVDVKAAGSHNVTFELDPGRYALAVYHDINSNGVLDKNFVGIPKEPYGFSKNFRPKFSAPEFKDCEFVLKDPGQKISVKLTD</sequence>
<keyword evidence="1" id="KW-0732">Signal</keyword>
<accession>A0A1T5GWS5</accession>
<name>A0A1T5GWS5_9BACT</name>
<feature type="signal peptide" evidence="1">
    <location>
        <begin position="1"/>
        <end position="21"/>
    </location>
</feature>
<dbReference type="OrthoDB" id="9788332at2"/>
<dbReference type="Proteomes" id="UP000190897">
    <property type="component" value="Unassembled WGS sequence"/>
</dbReference>
<evidence type="ECO:0000256" key="1">
    <source>
        <dbReference type="SAM" id="SignalP"/>
    </source>
</evidence>
<organism evidence="2 3">
    <name type="scientific">Dyadobacter psychrophilus</name>
    <dbReference type="NCBI Taxonomy" id="651661"/>
    <lineage>
        <taxon>Bacteria</taxon>
        <taxon>Pseudomonadati</taxon>
        <taxon>Bacteroidota</taxon>
        <taxon>Cytophagia</taxon>
        <taxon>Cytophagales</taxon>
        <taxon>Spirosomataceae</taxon>
        <taxon>Dyadobacter</taxon>
    </lineage>
</organism>
<evidence type="ECO:0000313" key="2">
    <source>
        <dbReference type="EMBL" id="SKC12863.1"/>
    </source>
</evidence>
<reference evidence="3" key="1">
    <citation type="submission" date="2017-02" db="EMBL/GenBank/DDBJ databases">
        <authorList>
            <person name="Varghese N."/>
            <person name="Submissions S."/>
        </authorList>
    </citation>
    <scope>NUCLEOTIDE SEQUENCE [LARGE SCALE GENOMIC DNA]</scope>
    <source>
        <strain evidence="3">DSM 22270</strain>
    </source>
</reference>
<dbReference type="Pfam" id="PF09912">
    <property type="entry name" value="DUF2141"/>
    <property type="match status" value="1"/>
</dbReference>